<evidence type="ECO:0000313" key="1">
    <source>
        <dbReference type="EMBL" id="GAC20131.1"/>
    </source>
</evidence>
<gene>
    <name evidence="1" type="ORF">GARC_3172</name>
</gene>
<comment type="caution">
    <text evidence="1">The sequence shown here is derived from an EMBL/GenBank/DDBJ whole genome shotgun (WGS) entry which is preliminary data.</text>
</comment>
<name>K6Y845_9ALTE</name>
<dbReference type="AlphaFoldDB" id="K6Y845"/>
<accession>K6Y845</accession>
<evidence type="ECO:0000313" key="2">
    <source>
        <dbReference type="Proteomes" id="UP000006327"/>
    </source>
</evidence>
<dbReference type="Proteomes" id="UP000006327">
    <property type="component" value="Unassembled WGS sequence"/>
</dbReference>
<dbReference type="STRING" id="493475.GARC_3172"/>
<dbReference type="EMBL" id="BAEO01000047">
    <property type="protein sequence ID" value="GAC20131.1"/>
    <property type="molecule type" value="Genomic_DNA"/>
</dbReference>
<reference evidence="1 2" key="1">
    <citation type="journal article" date="2017" name="Antonie Van Leeuwenhoek">
        <title>Rhizobium rhizosphaerae sp. nov., a novel species isolated from rice rhizosphere.</title>
        <authorList>
            <person name="Zhao J.J."/>
            <person name="Zhang J."/>
            <person name="Zhang R.J."/>
            <person name="Zhang C.W."/>
            <person name="Yin H.Q."/>
            <person name="Zhang X.X."/>
        </authorList>
    </citation>
    <scope>NUCLEOTIDE SEQUENCE [LARGE SCALE GENOMIC DNA]</scope>
    <source>
        <strain evidence="1 2">BSs20135</strain>
    </source>
</reference>
<keyword evidence="2" id="KW-1185">Reference proteome</keyword>
<organism evidence="1 2">
    <name type="scientific">Paraglaciecola arctica BSs20135</name>
    <dbReference type="NCBI Taxonomy" id="493475"/>
    <lineage>
        <taxon>Bacteria</taxon>
        <taxon>Pseudomonadati</taxon>
        <taxon>Pseudomonadota</taxon>
        <taxon>Gammaproteobacteria</taxon>
        <taxon>Alteromonadales</taxon>
        <taxon>Alteromonadaceae</taxon>
        <taxon>Paraglaciecola</taxon>
    </lineage>
</organism>
<sequence length="115" mass="12840">MCGSLINPFQPTVVRGFSKYTRITIYRVSLQLSCNSFNLSAYSLAASISCIEQGPHISKNLWSLRCKISLITCLEVCTICKVDSLTGNSDFNSWGVTNIFSEETLMLLMLSRNMI</sequence>
<proteinExistence type="predicted"/>
<protein>
    <submittedName>
        <fullName evidence="1">Uncharacterized protein</fullName>
    </submittedName>
</protein>